<organism evidence="2 3">
    <name type="scientific">Oryza sativa subsp. japonica</name>
    <name type="common">Rice</name>
    <dbReference type="NCBI Taxonomy" id="39947"/>
    <lineage>
        <taxon>Eukaryota</taxon>
        <taxon>Viridiplantae</taxon>
        <taxon>Streptophyta</taxon>
        <taxon>Embryophyta</taxon>
        <taxon>Tracheophyta</taxon>
        <taxon>Spermatophyta</taxon>
        <taxon>Magnoliopsida</taxon>
        <taxon>Liliopsida</taxon>
        <taxon>Poales</taxon>
        <taxon>Poaceae</taxon>
        <taxon>BOP clade</taxon>
        <taxon>Oryzoideae</taxon>
        <taxon>Oryzeae</taxon>
        <taxon>Oryzinae</taxon>
        <taxon>Oryza</taxon>
        <taxon>Oryza sativa</taxon>
    </lineage>
</organism>
<evidence type="ECO:0000313" key="2">
    <source>
        <dbReference type="EMBL" id="BAC83397.1"/>
    </source>
</evidence>
<protein>
    <recommendedName>
        <fullName evidence="4">Chlorophyllase</fullName>
    </recommendedName>
</protein>
<dbReference type="Gene3D" id="3.40.50.1820">
    <property type="entry name" value="alpha/beta hydrolase"/>
    <property type="match status" value="1"/>
</dbReference>
<sequence>MTKICTNIHLPQYGYTEPRRSRATISRDGRSRNPAVRHRLSPAARESGIVMARGGRNHRVGPAGGTVRDQGGTARLLPSLSHRRRSPSPVIAPKFVSLSIAAAAADLHGCAAASPLLVAAPCDADEYQVVVFLHGYLASNSFESQLFEHVASHGFVVVGPR</sequence>
<dbReference type="InterPro" id="IPR017395">
    <property type="entry name" value="Chlorophyllase-like"/>
</dbReference>
<evidence type="ECO:0000313" key="3">
    <source>
        <dbReference type="Proteomes" id="UP000000763"/>
    </source>
</evidence>
<dbReference type="EMBL" id="AP004274">
    <property type="protein sequence ID" value="BAC83397.1"/>
    <property type="molecule type" value="Genomic_DNA"/>
</dbReference>
<dbReference type="Proteomes" id="UP000000763">
    <property type="component" value="Chromosome 7"/>
</dbReference>
<dbReference type="InterPro" id="IPR029058">
    <property type="entry name" value="AB_hydrolase_fold"/>
</dbReference>
<evidence type="ECO:0000256" key="1">
    <source>
        <dbReference type="SAM" id="MobiDB-lite"/>
    </source>
</evidence>
<reference evidence="3" key="2">
    <citation type="journal article" date="2008" name="Nucleic Acids Res.">
        <title>The rice annotation project database (RAP-DB): 2008 update.</title>
        <authorList>
            <consortium name="The rice annotation project (RAP)"/>
        </authorList>
    </citation>
    <scope>GENOME REANNOTATION</scope>
    <source>
        <strain evidence="3">cv. Nipponbare</strain>
    </source>
</reference>
<reference evidence="3" key="1">
    <citation type="journal article" date="2005" name="Nature">
        <title>The map-based sequence of the rice genome.</title>
        <authorList>
            <consortium name="International rice genome sequencing project (IRGSP)"/>
            <person name="Matsumoto T."/>
            <person name="Wu J."/>
            <person name="Kanamori H."/>
            <person name="Katayose Y."/>
            <person name="Fujisawa M."/>
            <person name="Namiki N."/>
            <person name="Mizuno H."/>
            <person name="Yamamoto K."/>
            <person name="Antonio B.A."/>
            <person name="Baba T."/>
            <person name="Sakata K."/>
            <person name="Nagamura Y."/>
            <person name="Aoki H."/>
            <person name="Arikawa K."/>
            <person name="Arita K."/>
            <person name="Bito T."/>
            <person name="Chiden Y."/>
            <person name="Fujitsuka N."/>
            <person name="Fukunaka R."/>
            <person name="Hamada M."/>
            <person name="Harada C."/>
            <person name="Hayashi A."/>
            <person name="Hijishita S."/>
            <person name="Honda M."/>
            <person name="Hosokawa S."/>
            <person name="Ichikawa Y."/>
            <person name="Idonuma A."/>
            <person name="Iijima M."/>
            <person name="Ikeda M."/>
            <person name="Ikeno M."/>
            <person name="Ito K."/>
            <person name="Ito S."/>
            <person name="Ito T."/>
            <person name="Ito Y."/>
            <person name="Ito Y."/>
            <person name="Iwabuchi A."/>
            <person name="Kamiya K."/>
            <person name="Karasawa W."/>
            <person name="Kurita K."/>
            <person name="Katagiri S."/>
            <person name="Kikuta A."/>
            <person name="Kobayashi H."/>
            <person name="Kobayashi N."/>
            <person name="Machita K."/>
            <person name="Maehara T."/>
            <person name="Masukawa M."/>
            <person name="Mizubayashi T."/>
            <person name="Mukai Y."/>
            <person name="Nagasaki H."/>
            <person name="Nagata Y."/>
            <person name="Naito S."/>
            <person name="Nakashima M."/>
            <person name="Nakama Y."/>
            <person name="Nakamichi Y."/>
            <person name="Nakamura M."/>
            <person name="Meguro A."/>
            <person name="Negishi M."/>
            <person name="Ohta I."/>
            <person name="Ohta T."/>
            <person name="Okamoto M."/>
            <person name="Ono N."/>
            <person name="Saji S."/>
            <person name="Sakaguchi M."/>
            <person name="Sakai K."/>
            <person name="Shibata M."/>
            <person name="Shimokawa T."/>
            <person name="Song J."/>
            <person name="Takazaki Y."/>
            <person name="Terasawa K."/>
            <person name="Tsugane M."/>
            <person name="Tsuji K."/>
            <person name="Ueda S."/>
            <person name="Waki K."/>
            <person name="Yamagata H."/>
            <person name="Yamamoto M."/>
            <person name="Yamamoto S."/>
            <person name="Yamane H."/>
            <person name="Yoshiki S."/>
            <person name="Yoshihara R."/>
            <person name="Yukawa K."/>
            <person name="Zhong H."/>
            <person name="Yano M."/>
            <person name="Yuan Q."/>
            <person name="Ouyang S."/>
            <person name="Liu J."/>
            <person name="Jones K.M."/>
            <person name="Gansberger K."/>
            <person name="Moffat K."/>
            <person name="Hill J."/>
            <person name="Bera J."/>
            <person name="Fadrosh D."/>
            <person name="Jin S."/>
            <person name="Johri S."/>
            <person name="Kim M."/>
            <person name="Overton L."/>
            <person name="Reardon M."/>
            <person name="Tsitrin T."/>
            <person name="Vuong H."/>
            <person name="Weaver B."/>
            <person name="Ciecko A."/>
            <person name="Tallon L."/>
            <person name="Jackson J."/>
            <person name="Pai G."/>
            <person name="Aken S.V."/>
            <person name="Utterback T."/>
            <person name="Reidmuller S."/>
            <person name="Feldblyum T."/>
            <person name="Hsiao J."/>
            <person name="Zismann V."/>
            <person name="Iobst S."/>
            <person name="de Vazeille A.R."/>
            <person name="Buell C.R."/>
            <person name="Ying K."/>
            <person name="Li Y."/>
            <person name="Lu T."/>
            <person name="Huang Y."/>
            <person name="Zhao Q."/>
            <person name="Feng Q."/>
            <person name="Zhang L."/>
            <person name="Zhu J."/>
            <person name="Weng Q."/>
            <person name="Mu J."/>
            <person name="Lu Y."/>
            <person name="Fan D."/>
            <person name="Liu Y."/>
            <person name="Guan J."/>
            <person name="Zhang Y."/>
            <person name="Yu S."/>
            <person name="Liu X."/>
            <person name="Zhang Y."/>
            <person name="Hong G."/>
            <person name="Han B."/>
            <person name="Choisne N."/>
            <person name="Demange N."/>
            <person name="Orjeda G."/>
            <person name="Samain S."/>
            <person name="Cattolico L."/>
            <person name="Pelletier E."/>
            <person name="Couloux A."/>
            <person name="Segurens B."/>
            <person name="Wincker P."/>
            <person name="D'Hont A."/>
            <person name="Scarpelli C."/>
            <person name="Weissenbach J."/>
            <person name="Salanoubat M."/>
            <person name="Quetier F."/>
            <person name="Yu Y."/>
            <person name="Kim H.R."/>
            <person name="Rambo T."/>
            <person name="Currie J."/>
            <person name="Collura K."/>
            <person name="Luo M."/>
            <person name="Yang T."/>
            <person name="Ammiraju J.S.S."/>
            <person name="Engler F."/>
            <person name="Soderlund C."/>
            <person name="Wing R.A."/>
            <person name="Palmer L.E."/>
            <person name="de la Bastide M."/>
            <person name="Spiegel L."/>
            <person name="Nascimento L."/>
            <person name="Zutavern T."/>
            <person name="O'Shaughnessy A."/>
            <person name="Dike S."/>
            <person name="Dedhia N."/>
            <person name="Preston R."/>
            <person name="Balija V."/>
            <person name="McCombie W.R."/>
            <person name="Chow T."/>
            <person name="Chen H."/>
            <person name="Chung M."/>
            <person name="Chen C."/>
            <person name="Shaw J."/>
            <person name="Wu H."/>
            <person name="Hsiao K."/>
            <person name="Chao Y."/>
            <person name="Chu M."/>
            <person name="Cheng C."/>
            <person name="Hour A."/>
            <person name="Lee P."/>
            <person name="Lin S."/>
            <person name="Lin Y."/>
            <person name="Liou J."/>
            <person name="Liu S."/>
            <person name="Hsing Y."/>
            <person name="Raghuvanshi S."/>
            <person name="Mohanty A."/>
            <person name="Bharti A.K."/>
            <person name="Gaur A."/>
            <person name="Gupta V."/>
            <person name="Kumar D."/>
            <person name="Ravi V."/>
            <person name="Vij S."/>
            <person name="Kapur A."/>
            <person name="Khurana P."/>
            <person name="Khurana P."/>
            <person name="Khurana J.P."/>
            <person name="Tyagi A.K."/>
            <person name="Gaikwad K."/>
            <person name="Singh A."/>
            <person name="Dalal V."/>
            <person name="Srivastava S."/>
            <person name="Dixit A."/>
            <person name="Pal A.K."/>
            <person name="Ghazi I.A."/>
            <person name="Yadav M."/>
            <person name="Pandit A."/>
            <person name="Bhargava A."/>
            <person name="Sureshbabu K."/>
            <person name="Batra K."/>
            <person name="Sharma T.R."/>
            <person name="Mohapatra T."/>
            <person name="Singh N.K."/>
            <person name="Messing J."/>
            <person name="Nelson A.B."/>
            <person name="Fuks G."/>
            <person name="Kavchok S."/>
            <person name="Keizer G."/>
            <person name="Linton E."/>
            <person name="Llaca V."/>
            <person name="Song R."/>
            <person name="Tanyolac B."/>
            <person name="Young S."/>
            <person name="Ho-Il K."/>
            <person name="Hahn J.H."/>
            <person name="Sangsakoo G."/>
            <person name="Vanavichit A."/>
            <person name="de Mattos Luiz.A.T."/>
            <person name="Zimmer P.D."/>
            <person name="Malone G."/>
            <person name="Dellagostin O."/>
            <person name="de Oliveira A.C."/>
            <person name="Bevan M."/>
            <person name="Bancroft I."/>
            <person name="Minx P."/>
            <person name="Cordum H."/>
            <person name="Wilson R."/>
            <person name="Cheng Z."/>
            <person name="Jin W."/>
            <person name="Jiang J."/>
            <person name="Leong S.A."/>
            <person name="Iwama H."/>
            <person name="Gojobori T."/>
            <person name="Itoh T."/>
            <person name="Niimura Y."/>
            <person name="Fujii Y."/>
            <person name="Habara T."/>
            <person name="Sakai H."/>
            <person name="Sato Y."/>
            <person name="Wilson G."/>
            <person name="Kumar K."/>
            <person name="McCouch S."/>
            <person name="Juretic N."/>
            <person name="Hoen D."/>
            <person name="Wright S."/>
            <person name="Bruskiewich R."/>
            <person name="Bureau T."/>
            <person name="Miyao A."/>
            <person name="Hirochika H."/>
            <person name="Nishikawa T."/>
            <person name="Kadowaki K."/>
            <person name="Sugiura M."/>
            <person name="Burr B."/>
            <person name="Sasaki T."/>
        </authorList>
    </citation>
    <scope>NUCLEOTIDE SEQUENCE [LARGE SCALE GENOMIC DNA]</scope>
    <source>
        <strain evidence="3">cv. Nipponbare</strain>
    </source>
</reference>
<name>Q7F0M3_ORYSJ</name>
<feature type="compositionally biased region" description="Basic and acidic residues" evidence="1">
    <location>
        <begin position="17"/>
        <end position="31"/>
    </location>
</feature>
<dbReference type="PANTHER" id="PTHR33428:SF2">
    <property type="entry name" value="CHLOROPHYLLASE-2"/>
    <property type="match status" value="1"/>
</dbReference>
<accession>Q7F0M3</accession>
<dbReference type="SUPFAM" id="SSF53474">
    <property type="entry name" value="alpha/beta-Hydrolases"/>
    <property type="match status" value="1"/>
</dbReference>
<dbReference type="UniPathway" id="UPA00674"/>
<gene>
    <name evidence="2" type="primary">P0450A04.110</name>
</gene>
<dbReference type="Pfam" id="PF07224">
    <property type="entry name" value="Chlorophyllase"/>
    <property type="match status" value="1"/>
</dbReference>
<dbReference type="AlphaFoldDB" id="Q7F0M3"/>
<dbReference type="PANTHER" id="PTHR33428">
    <property type="entry name" value="CHLOROPHYLLASE-2, CHLOROPLASTIC"/>
    <property type="match status" value="1"/>
</dbReference>
<dbReference type="GO" id="GO:0015996">
    <property type="term" value="P:chlorophyll catabolic process"/>
    <property type="evidence" value="ECO:0007669"/>
    <property type="project" value="UniProtKB-UniPathway"/>
</dbReference>
<evidence type="ECO:0008006" key="4">
    <source>
        <dbReference type="Google" id="ProtNLM"/>
    </source>
</evidence>
<feature type="region of interest" description="Disordered" evidence="1">
    <location>
        <begin position="15"/>
        <end position="73"/>
    </location>
</feature>
<proteinExistence type="predicted"/>